<evidence type="ECO:0000313" key="1">
    <source>
        <dbReference type="EMBL" id="SDN58608.1"/>
    </source>
</evidence>
<proteinExistence type="predicted"/>
<sequence length="213" mass="23939">MSEPEHQNATQLRNHWWWRPGWRVGRRFYTWHLTFEGQAELHRLVSEYQAALRGFPCLDLIPQQWLHLTMQGVGFTDEVSDADVQRIAEAAQKRLANMEPVTLTFHRPVVFEEAIVLPPTPAEAVHQIRATIREAIADVWGPDHVPESNRTFRAHVSAAYVNADGPATAITDALSKLDTEPASAEVSAASLITLGRDEHVYTWRAFATAPLTG</sequence>
<accession>A0A1H0CL42</accession>
<gene>
    <name evidence="1" type="ORF">SAMN04489726_7292</name>
</gene>
<organism evidence="1 2">
    <name type="scientific">Allokutzneria albata</name>
    <name type="common">Kibdelosporangium albatum</name>
    <dbReference type="NCBI Taxonomy" id="211114"/>
    <lineage>
        <taxon>Bacteria</taxon>
        <taxon>Bacillati</taxon>
        <taxon>Actinomycetota</taxon>
        <taxon>Actinomycetes</taxon>
        <taxon>Pseudonocardiales</taxon>
        <taxon>Pseudonocardiaceae</taxon>
        <taxon>Allokutzneria</taxon>
    </lineage>
</organism>
<dbReference type="SUPFAM" id="SSF55144">
    <property type="entry name" value="LigT-like"/>
    <property type="match status" value="1"/>
</dbReference>
<dbReference type="STRING" id="211114.SAMN04489726_7292"/>
<dbReference type="RefSeq" id="WP_030428748.1">
    <property type="nucleotide sequence ID" value="NZ_JOEF01000004.1"/>
</dbReference>
<dbReference type="Gene3D" id="3.90.1140.10">
    <property type="entry name" value="Cyclic phosphodiesterase"/>
    <property type="match status" value="1"/>
</dbReference>
<keyword evidence="2" id="KW-1185">Reference proteome</keyword>
<protein>
    <submittedName>
        <fullName evidence="1">2'-5' RNA ligase superfamily protein</fullName>
    </submittedName>
</protein>
<dbReference type="EMBL" id="LT629701">
    <property type="protein sequence ID" value="SDN58608.1"/>
    <property type="molecule type" value="Genomic_DNA"/>
</dbReference>
<dbReference type="InterPro" id="IPR009097">
    <property type="entry name" value="Cyclic_Pdiesterase"/>
</dbReference>
<dbReference type="GO" id="GO:0016874">
    <property type="term" value="F:ligase activity"/>
    <property type="evidence" value="ECO:0007669"/>
    <property type="project" value="UniProtKB-KW"/>
</dbReference>
<dbReference type="Pfam" id="PF13563">
    <property type="entry name" value="2_5_RNA_ligase2"/>
    <property type="match status" value="1"/>
</dbReference>
<reference evidence="1 2" key="1">
    <citation type="submission" date="2016-10" db="EMBL/GenBank/DDBJ databases">
        <authorList>
            <person name="de Groot N.N."/>
        </authorList>
    </citation>
    <scope>NUCLEOTIDE SEQUENCE [LARGE SCALE GENOMIC DNA]</scope>
    <source>
        <strain evidence="1 2">DSM 44149</strain>
    </source>
</reference>
<evidence type="ECO:0000313" key="2">
    <source>
        <dbReference type="Proteomes" id="UP000183376"/>
    </source>
</evidence>
<dbReference type="Proteomes" id="UP000183376">
    <property type="component" value="Chromosome I"/>
</dbReference>
<dbReference type="AlphaFoldDB" id="A0A1H0CL42"/>
<name>A0A1H0CL42_ALLAB</name>
<dbReference type="OrthoDB" id="4541754at2"/>
<keyword evidence="1" id="KW-0436">Ligase</keyword>